<accession>A0ABM4CQW4</accession>
<evidence type="ECO:0000256" key="3">
    <source>
        <dbReference type="ARBA" id="ARBA00007828"/>
    </source>
</evidence>
<evidence type="ECO:0000313" key="11">
    <source>
        <dbReference type="RefSeq" id="XP_065664241.1"/>
    </source>
</evidence>
<name>A0ABM4CQW4_HYDVU</name>
<dbReference type="GeneID" id="100203347"/>
<gene>
    <name evidence="11" type="primary">LOC100203347</name>
</gene>
<dbReference type="RefSeq" id="XP_065664241.1">
    <property type="nucleotide sequence ID" value="XM_065808169.1"/>
</dbReference>
<dbReference type="Pfam" id="PF01619">
    <property type="entry name" value="Pro_dh"/>
    <property type="match status" value="1"/>
</dbReference>
<comment type="similarity">
    <text evidence="3">Belongs to the aequorin family.</text>
</comment>
<evidence type="ECO:0000313" key="10">
    <source>
        <dbReference type="Proteomes" id="UP001652625"/>
    </source>
</evidence>
<comment type="catalytic activity">
    <reaction evidence="8">
        <text>L-proline + a quinone = (S)-1-pyrroline-5-carboxylate + a quinol + H(+)</text>
        <dbReference type="Rhea" id="RHEA:23784"/>
        <dbReference type="ChEBI" id="CHEBI:15378"/>
        <dbReference type="ChEBI" id="CHEBI:17388"/>
        <dbReference type="ChEBI" id="CHEBI:24646"/>
        <dbReference type="ChEBI" id="CHEBI:60039"/>
        <dbReference type="ChEBI" id="CHEBI:132124"/>
        <dbReference type="EC" id="1.5.5.2"/>
    </reaction>
</comment>
<dbReference type="EC" id="1.5.5.2" evidence="8"/>
<dbReference type="Proteomes" id="UP001652625">
    <property type="component" value="Chromosome 10"/>
</dbReference>
<keyword evidence="8" id="KW-0274">FAD</keyword>
<dbReference type="PANTHER" id="PTHR13914:SF0">
    <property type="entry name" value="PROLINE DEHYDROGENASE 1, MITOCHONDRIAL"/>
    <property type="match status" value="1"/>
</dbReference>
<evidence type="ECO:0000256" key="8">
    <source>
        <dbReference type="RuleBase" id="RU364054"/>
    </source>
</evidence>
<evidence type="ECO:0000256" key="4">
    <source>
        <dbReference type="ARBA" id="ARBA00023002"/>
    </source>
</evidence>
<dbReference type="SUPFAM" id="SSF47473">
    <property type="entry name" value="EF-hand"/>
    <property type="match status" value="1"/>
</dbReference>
<keyword evidence="10" id="KW-1185">Reference proteome</keyword>
<keyword evidence="8" id="KW-0285">Flavoprotein</keyword>
<dbReference type="InterPro" id="IPR011992">
    <property type="entry name" value="EF-hand-dom_pair"/>
</dbReference>
<evidence type="ECO:0000256" key="5">
    <source>
        <dbReference type="ARBA" id="ARBA00023062"/>
    </source>
</evidence>
<dbReference type="InterPro" id="IPR029041">
    <property type="entry name" value="FAD-linked_oxidoreductase-like"/>
</dbReference>
<comment type="function">
    <text evidence="8">Converts proline to delta-1-pyrroline-5-carboxylate.</text>
</comment>
<comment type="pathway">
    <text evidence="1">Amino-acid degradation; L-proline degradation into L-glutamate; L-glutamate from L-proline: step 1/2.</text>
</comment>
<comment type="cofactor">
    <cofactor evidence="8">
        <name>FAD</name>
        <dbReference type="ChEBI" id="CHEBI:57692"/>
    </cofactor>
</comment>
<dbReference type="InterPro" id="IPR015659">
    <property type="entry name" value="Proline_oxidase"/>
</dbReference>
<dbReference type="Gene3D" id="3.20.20.220">
    <property type="match status" value="2"/>
</dbReference>
<dbReference type="PANTHER" id="PTHR13914">
    <property type="entry name" value="PROLINE OXIDASE"/>
    <property type="match status" value="1"/>
</dbReference>
<protein>
    <recommendedName>
        <fullName evidence="8">Proline dehydrogenase</fullName>
        <ecNumber evidence="8">1.5.5.2</ecNumber>
    </recommendedName>
</protein>
<feature type="domain" description="EF-hand" evidence="9">
    <location>
        <begin position="281"/>
        <end position="316"/>
    </location>
</feature>
<keyword evidence="5 8" id="KW-0642">Proline metabolism</keyword>
<keyword evidence="4 8" id="KW-0560">Oxidoreductase</keyword>
<evidence type="ECO:0000259" key="9">
    <source>
        <dbReference type="PROSITE" id="PS50222"/>
    </source>
</evidence>
<reference evidence="11" key="1">
    <citation type="submission" date="2025-08" db="UniProtKB">
        <authorList>
            <consortium name="RefSeq"/>
        </authorList>
    </citation>
    <scope>IDENTIFICATION</scope>
</reference>
<dbReference type="InterPro" id="IPR002872">
    <property type="entry name" value="Proline_DH_dom"/>
</dbReference>
<evidence type="ECO:0000256" key="1">
    <source>
        <dbReference type="ARBA" id="ARBA00004739"/>
    </source>
</evidence>
<comment type="similarity">
    <text evidence="2 8">Belongs to the proline oxidase family.</text>
</comment>
<dbReference type="SUPFAM" id="SSF51730">
    <property type="entry name" value="FAD-linked oxidoreductase"/>
    <property type="match status" value="1"/>
</dbReference>
<keyword evidence="6" id="KW-0455">Luminescence</keyword>
<sequence length="595" mass="68387">MAKSIKVIQWKRCELLSLTDFYPFMLKRKMHDVNMVKTECKGEPSIDFSNFEQAFRAKTTGEIIKAIIVYKLCSIDFLVNRNKELMSISRKIFGKKGFDYIMKSSFYGHFVAGESQEDIKSKLELMKKFGVGAILDYAVESDIPQKEPAPPLKTLEKIDELQFDIADIEKKFKRNQQLVDRRQRVVSARTYFYEGEEKCDENMEVFIKCIDKTGETSTNGFAAIKVTALGRPLMLLRLSQILNQTKYYFDVIAAENQSILSEKAIAEQYFLQGLHKLGVSMTPEEAKKIFKIIDTNNNGGIDIIEWKNFLTPQLQLSKIFRAKPTAEGKSGENGFIYLSSPEVKEMEKMQDRLHCIVERAKEKNVRLMVDAEQTYFQPAISHMTLEAMRNFNKDSAIIFNTYQCYLKDTIPTLCLDIELSRREGFYFAAKVVRGAYMEQERFRAHSVGYSDPIHVSYEATNESYNNVLSLLLEEVRHRKANIMVATHNEASVLHAINTMKKFGIKPDDKTVFFGQLLGMCDVITYALGSAGYAAYKYVPYGPVEDVMPYLSRRAMENRSLMKGVIKERSMLWSELGRRFRNGALWHNPSLIANLK</sequence>
<evidence type="ECO:0000256" key="2">
    <source>
        <dbReference type="ARBA" id="ARBA00005869"/>
    </source>
</evidence>
<dbReference type="Gene3D" id="1.10.238.10">
    <property type="entry name" value="EF-hand"/>
    <property type="match status" value="1"/>
</dbReference>
<dbReference type="PROSITE" id="PS50222">
    <property type="entry name" value="EF_HAND_2"/>
    <property type="match status" value="1"/>
</dbReference>
<organism evidence="10 11">
    <name type="scientific">Hydra vulgaris</name>
    <name type="common">Hydra</name>
    <name type="synonym">Hydra attenuata</name>
    <dbReference type="NCBI Taxonomy" id="6087"/>
    <lineage>
        <taxon>Eukaryota</taxon>
        <taxon>Metazoa</taxon>
        <taxon>Cnidaria</taxon>
        <taxon>Hydrozoa</taxon>
        <taxon>Hydroidolina</taxon>
        <taxon>Anthoathecata</taxon>
        <taxon>Aplanulata</taxon>
        <taxon>Hydridae</taxon>
        <taxon>Hydra</taxon>
    </lineage>
</organism>
<keyword evidence="7" id="KW-0599">Photoprotein</keyword>
<evidence type="ECO:0000256" key="6">
    <source>
        <dbReference type="ARBA" id="ARBA00023223"/>
    </source>
</evidence>
<evidence type="ECO:0000256" key="7">
    <source>
        <dbReference type="ARBA" id="ARBA00023262"/>
    </source>
</evidence>
<proteinExistence type="inferred from homology"/>
<dbReference type="InterPro" id="IPR002048">
    <property type="entry name" value="EF_hand_dom"/>
</dbReference>